<keyword evidence="8" id="KW-1185">Reference proteome</keyword>
<evidence type="ECO:0000313" key="7">
    <source>
        <dbReference type="EMBL" id="CUG07265.1"/>
    </source>
</evidence>
<evidence type="ECO:0000256" key="5">
    <source>
        <dbReference type="ARBA" id="ARBA00023098"/>
    </source>
</evidence>
<dbReference type="EMBL" id="CYKH01000630">
    <property type="protein sequence ID" value="CUG07265.1"/>
    <property type="molecule type" value="Genomic_DNA"/>
</dbReference>
<dbReference type="SMART" id="SM00155">
    <property type="entry name" value="PLDc"/>
    <property type="match status" value="1"/>
</dbReference>
<evidence type="ECO:0000259" key="6">
    <source>
        <dbReference type="PROSITE" id="PS50035"/>
    </source>
</evidence>
<keyword evidence="2" id="KW-0677">Repeat</keyword>
<name>A0A0S4J151_BODSA</name>
<dbReference type="PANTHER" id="PTHR18896">
    <property type="entry name" value="PHOSPHOLIPASE D"/>
    <property type="match status" value="1"/>
</dbReference>
<organism evidence="7 8">
    <name type="scientific">Bodo saltans</name>
    <name type="common">Flagellated protozoan</name>
    <dbReference type="NCBI Taxonomy" id="75058"/>
    <lineage>
        <taxon>Eukaryota</taxon>
        <taxon>Discoba</taxon>
        <taxon>Euglenozoa</taxon>
        <taxon>Kinetoplastea</taxon>
        <taxon>Metakinetoplastina</taxon>
        <taxon>Eubodonida</taxon>
        <taxon>Bodonidae</taxon>
        <taxon>Bodo</taxon>
    </lineage>
</organism>
<evidence type="ECO:0000256" key="2">
    <source>
        <dbReference type="ARBA" id="ARBA00022737"/>
    </source>
</evidence>
<proteinExistence type="predicted"/>
<dbReference type="GO" id="GO:0005886">
    <property type="term" value="C:plasma membrane"/>
    <property type="evidence" value="ECO:0007669"/>
    <property type="project" value="TreeGrafter"/>
</dbReference>
<dbReference type="EC" id="3.1.4.4" evidence="1"/>
<sequence>MVGWLRHQVDPHELFWPQFLYFFKVKATKEFILMNFQADLSQSHLEGEFHVELLNHFNASLTQTTATPKWLPMTEEAKMESTMRAMKNCSREAARARMADRNLMLTYLVNRLRPYDEPLDALYSRPVSWLSEALHLPKIVPSQNETRSRIVRHLIEDELLRRKVLPPMASLSHHDVDAVIGNETLVSCGTYKLHVPDSCTMPKGVNPYYFITSPLDDPMDARRMRFAASNADVKPFVNTSEYFADLNDRLKQLLTSPSSKKVLYMMGWMFSLDMRLVPSNDQSTLKHHLINLKHANVEIRILFWRWGNFFLERSFDPLSTDAANTASTLQSIGLLEGEHYLGHRIGKEEGMVATHVYSHHQKHITILDGDNLTAYCGGCDIAVGRFDDATKSVFYNDELEGRYDTSLCYGGTKNDDEAFTLQDFTSGSPRLPWQDVQVRVEGLAALEIAATFEHFFRRAVAEQFPNNNEDTLPTLKYAPADPPTTAPNAVVQIVHARDRGYGFEEFMVQLIGKATESIYIEQQHFQGYVSADSRSNHLKNRVPFAIVEKIKERNDPAFNVHVVLPLIPDCFLKLDNAVTKHILRLHHETKVAMMKEIPPHLQQCLKFYYLSSTTQGDNGNTINFPFLVHSKVMIVDKAVCVIGSANINDRSMLAYRDTEMVAVIHSPEVASKLEEDLCRQHAAFLKDFPIDLAQESIGYCNEDVNIQLFTEHDRPNCYSYDALFG</sequence>
<dbReference type="PROSITE" id="PS50035">
    <property type="entry name" value="PLD"/>
    <property type="match status" value="1"/>
</dbReference>
<dbReference type="Pfam" id="PF13091">
    <property type="entry name" value="PLDc_2"/>
    <property type="match status" value="1"/>
</dbReference>
<dbReference type="Proteomes" id="UP000051952">
    <property type="component" value="Unassembled WGS sequence"/>
</dbReference>
<dbReference type="SUPFAM" id="SSF56024">
    <property type="entry name" value="Phospholipase D/nuclease"/>
    <property type="match status" value="2"/>
</dbReference>
<dbReference type="Gene3D" id="3.30.870.10">
    <property type="entry name" value="Endonuclease Chain A"/>
    <property type="match status" value="2"/>
</dbReference>
<keyword evidence="3" id="KW-0378">Hydrolase</keyword>
<dbReference type="InterPro" id="IPR015679">
    <property type="entry name" value="PLipase_D_fam"/>
</dbReference>
<reference evidence="8" key="1">
    <citation type="submission" date="2015-09" db="EMBL/GenBank/DDBJ databases">
        <authorList>
            <consortium name="Pathogen Informatics"/>
        </authorList>
    </citation>
    <scope>NUCLEOTIDE SEQUENCE [LARGE SCALE GENOMIC DNA]</scope>
    <source>
        <strain evidence="8">Lake Konstanz</strain>
    </source>
</reference>
<evidence type="ECO:0000256" key="4">
    <source>
        <dbReference type="ARBA" id="ARBA00022963"/>
    </source>
</evidence>
<dbReference type="VEuPathDB" id="TriTrypDB:BSAL_73670"/>
<dbReference type="AlphaFoldDB" id="A0A0S4J151"/>
<dbReference type="InterPro" id="IPR025202">
    <property type="entry name" value="PLD-like_dom"/>
</dbReference>
<dbReference type="GO" id="GO:0009395">
    <property type="term" value="P:phospholipid catabolic process"/>
    <property type="evidence" value="ECO:0007669"/>
    <property type="project" value="TreeGrafter"/>
</dbReference>
<evidence type="ECO:0000256" key="3">
    <source>
        <dbReference type="ARBA" id="ARBA00022801"/>
    </source>
</evidence>
<keyword evidence="4" id="KW-0442">Lipid degradation</keyword>
<dbReference type="PANTHER" id="PTHR18896:SF60">
    <property type="entry name" value="PHOSPHOLIPASE D"/>
    <property type="match status" value="1"/>
</dbReference>
<keyword evidence="5" id="KW-0443">Lipid metabolism</keyword>
<dbReference type="GO" id="GO:0004630">
    <property type="term" value="F:phospholipase D activity"/>
    <property type="evidence" value="ECO:0007669"/>
    <property type="project" value="UniProtKB-EC"/>
</dbReference>
<evidence type="ECO:0000256" key="1">
    <source>
        <dbReference type="ARBA" id="ARBA00012027"/>
    </source>
</evidence>
<gene>
    <name evidence="7" type="ORF">BSAL_73670</name>
</gene>
<accession>A0A0S4J151</accession>
<feature type="domain" description="PLD phosphodiesterase" evidence="6">
    <location>
        <begin position="624"/>
        <end position="651"/>
    </location>
</feature>
<evidence type="ECO:0000313" key="8">
    <source>
        <dbReference type="Proteomes" id="UP000051952"/>
    </source>
</evidence>
<protein>
    <recommendedName>
        <fullName evidence="1">phospholipase D</fullName>
        <ecNumber evidence="1">3.1.4.4</ecNumber>
    </recommendedName>
</protein>
<dbReference type="InterPro" id="IPR001736">
    <property type="entry name" value="PLipase_D/transphosphatidylase"/>
</dbReference>
<dbReference type="OrthoDB" id="14911at2759"/>